<dbReference type="InterPro" id="IPR032710">
    <property type="entry name" value="NTF2-like_dom_sf"/>
</dbReference>
<feature type="domain" description="SnoaL-like" evidence="1">
    <location>
        <begin position="14"/>
        <end position="124"/>
    </location>
</feature>
<name>A0ABZ2QUZ8_9ACTN</name>
<keyword evidence="3" id="KW-1185">Reference proteome</keyword>
<dbReference type="InterPro" id="IPR037401">
    <property type="entry name" value="SnoaL-like"/>
</dbReference>
<reference evidence="2 3" key="1">
    <citation type="submission" date="2024-03" db="EMBL/GenBank/DDBJ databases">
        <title>The complete genome of Streptomyces sirii sp.nov.</title>
        <authorList>
            <person name="Zakalyukina Y.V."/>
            <person name="Belik A.R."/>
            <person name="Biryukov M.V."/>
            <person name="Baturina O.A."/>
            <person name="Kabilov M.R."/>
        </authorList>
    </citation>
    <scope>NUCLEOTIDE SEQUENCE [LARGE SCALE GENOMIC DNA]</scope>
    <source>
        <strain evidence="2 3">BP-8</strain>
    </source>
</reference>
<protein>
    <submittedName>
        <fullName evidence="2">Nuclear transport factor 2 family protein</fullName>
    </submittedName>
</protein>
<proteinExistence type="predicted"/>
<evidence type="ECO:0000313" key="2">
    <source>
        <dbReference type="EMBL" id="WXK80397.1"/>
    </source>
</evidence>
<evidence type="ECO:0000259" key="1">
    <source>
        <dbReference type="Pfam" id="PF12680"/>
    </source>
</evidence>
<dbReference type="RefSeq" id="WP_407288457.1">
    <property type="nucleotide sequence ID" value="NZ_CP147982.1"/>
</dbReference>
<dbReference type="SUPFAM" id="SSF54427">
    <property type="entry name" value="NTF2-like"/>
    <property type="match status" value="1"/>
</dbReference>
<dbReference type="Proteomes" id="UP001626628">
    <property type="component" value="Chromosome"/>
</dbReference>
<dbReference type="Pfam" id="PF12680">
    <property type="entry name" value="SnoaL_2"/>
    <property type="match status" value="1"/>
</dbReference>
<evidence type="ECO:0000313" key="3">
    <source>
        <dbReference type="Proteomes" id="UP001626628"/>
    </source>
</evidence>
<sequence length="145" mass="16174">MARTAAEVWKIWLEMWNEDPRAALKIVGDDFRVHLPSKAAVFDTSGIRDGVALAEWVAGFRSKFASLRYETDFGPIQDGELAVWRWYGTAECVGRTGWPSDVPGGTIHWSGVDILRIVDGQVTEAWTQGVETDEVPGTSAHREQR</sequence>
<accession>A0ABZ2QUZ8</accession>
<gene>
    <name evidence="2" type="ORF">WAB15_32735</name>
</gene>
<organism evidence="2 3">
    <name type="scientific">Streptomyces sirii</name>
    <dbReference type="NCBI Taxonomy" id="3127701"/>
    <lineage>
        <taxon>Bacteria</taxon>
        <taxon>Bacillati</taxon>
        <taxon>Actinomycetota</taxon>
        <taxon>Actinomycetes</taxon>
        <taxon>Kitasatosporales</taxon>
        <taxon>Streptomycetaceae</taxon>
        <taxon>Streptomyces</taxon>
    </lineage>
</organism>
<dbReference type="EMBL" id="CP147982">
    <property type="protein sequence ID" value="WXK80397.1"/>
    <property type="molecule type" value="Genomic_DNA"/>
</dbReference>
<dbReference type="Gene3D" id="3.10.450.50">
    <property type="match status" value="1"/>
</dbReference>